<evidence type="ECO:0000313" key="4">
    <source>
        <dbReference type="WBParaSite" id="ACAC_0000525501-mRNA-1"/>
    </source>
</evidence>
<accession>A0A0K0D5B0</accession>
<reference evidence="4" key="2">
    <citation type="submission" date="2017-02" db="UniProtKB">
        <authorList>
            <consortium name="WormBaseParasite"/>
        </authorList>
    </citation>
    <scope>IDENTIFICATION</scope>
</reference>
<dbReference type="InterPro" id="IPR004947">
    <property type="entry name" value="DNase_II"/>
</dbReference>
<organism evidence="3 4">
    <name type="scientific">Angiostrongylus cantonensis</name>
    <name type="common">Rat lungworm</name>
    <dbReference type="NCBI Taxonomy" id="6313"/>
    <lineage>
        <taxon>Eukaryota</taxon>
        <taxon>Metazoa</taxon>
        <taxon>Ecdysozoa</taxon>
        <taxon>Nematoda</taxon>
        <taxon>Chromadorea</taxon>
        <taxon>Rhabditida</taxon>
        <taxon>Rhabditina</taxon>
        <taxon>Rhabditomorpha</taxon>
        <taxon>Strongyloidea</taxon>
        <taxon>Metastrongylidae</taxon>
        <taxon>Angiostrongylus</taxon>
    </lineage>
</organism>
<evidence type="ECO:0000256" key="1">
    <source>
        <dbReference type="ARBA" id="ARBA00007527"/>
    </source>
</evidence>
<dbReference type="PANTHER" id="PTHR10858">
    <property type="entry name" value="DEOXYRIBONUCLEASE II"/>
    <property type="match status" value="1"/>
</dbReference>
<dbReference type="AlphaFoldDB" id="A0A0K0D5B0"/>
<proteinExistence type="inferred from homology"/>
<dbReference type="PANTHER" id="PTHR10858:SF31">
    <property type="entry name" value="DEOXYRIBONUCLEASE-2"/>
    <property type="match status" value="1"/>
</dbReference>
<dbReference type="Pfam" id="PF03265">
    <property type="entry name" value="DNase_II"/>
    <property type="match status" value="1"/>
</dbReference>
<sequence>VDGVTFFNGEGGVWLIHSVPKFPPPNFYQYPRSGHHYGQTMLCLSLPYSQLENIATQLYYNKPDIYSSQLPTTMAADYPVLAQVIAGKYKLGEPSHNIVELTTVGGQTFKSFAKTGEFNHDLYDGLVAPTLKTDLIAETWRRGLEVPLDCSTTYHTNDALKIQVGSTISFKYTKDHSKMARSTNPSKPWLCIGDINRMTSQYVRGGGTTCISSKLPWKAFDVIKSENRC</sequence>
<comment type="similarity">
    <text evidence="1">Belongs to the DNase II family.</text>
</comment>
<protein>
    <submittedName>
        <fullName evidence="4">Plancitoxin-1</fullName>
    </submittedName>
</protein>
<dbReference type="GO" id="GO:0006309">
    <property type="term" value="P:apoptotic DNA fragmentation"/>
    <property type="evidence" value="ECO:0007669"/>
    <property type="project" value="TreeGrafter"/>
</dbReference>
<dbReference type="GO" id="GO:0004531">
    <property type="term" value="F:deoxyribonuclease II activity"/>
    <property type="evidence" value="ECO:0007669"/>
    <property type="project" value="InterPro"/>
</dbReference>
<dbReference type="STRING" id="6313.A0A0K0D5B0"/>
<reference evidence="3" key="1">
    <citation type="submission" date="2012-09" db="EMBL/GenBank/DDBJ databases">
        <authorList>
            <person name="Martin A.A."/>
        </authorList>
    </citation>
    <scope>NUCLEOTIDE SEQUENCE</scope>
</reference>
<name>A0A0K0D5B0_ANGCA</name>
<keyword evidence="2" id="KW-0378">Hydrolase</keyword>
<evidence type="ECO:0000313" key="3">
    <source>
        <dbReference type="Proteomes" id="UP000035642"/>
    </source>
</evidence>
<dbReference type="WBParaSite" id="ACAC_0000525501-mRNA-1">
    <property type="protein sequence ID" value="ACAC_0000525501-mRNA-1"/>
    <property type="gene ID" value="ACAC_0000525501"/>
</dbReference>
<keyword evidence="3" id="KW-1185">Reference proteome</keyword>
<dbReference type="Proteomes" id="UP000035642">
    <property type="component" value="Unassembled WGS sequence"/>
</dbReference>
<dbReference type="CDD" id="cd09121">
    <property type="entry name" value="PLDc_DNaseII_2"/>
    <property type="match status" value="1"/>
</dbReference>
<evidence type="ECO:0000256" key="2">
    <source>
        <dbReference type="ARBA" id="ARBA00022801"/>
    </source>
</evidence>